<evidence type="ECO:0000256" key="13">
    <source>
        <dbReference type="ARBA" id="ARBA00023319"/>
    </source>
</evidence>
<evidence type="ECO:0000256" key="7">
    <source>
        <dbReference type="ARBA" id="ARBA00022859"/>
    </source>
</evidence>
<dbReference type="InterPro" id="IPR036179">
    <property type="entry name" value="Ig-like_dom_sf"/>
</dbReference>
<dbReference type="InterPro" id="IPR003599">
    <property type="entry name" value="Ig_sub"/>
</dbReference>
<dbReference type="Proteomes" id="UP000228934">
    <property type="component" value="Unassembled WGS sequence"/>
</dbReference>
<dbReference type="InterPro" id="IPR013783">
    <property type="entry name" value="Ig-like_fold"/>
</dbReference>
<keyword evidence="11" id="KW-0675">Receptor</keyword>
<evidence type="ECO:0000256" key="3">
    <source>
        <dbReference type="ARBA" id="ARBA00019135"/>
    </source>
</evidence>
<dbReference type="OrthoDB" id="10015491at2759"/>
<feature type="domain" description="Ig-like" evidence="16">
    <location>
        <begin position="1"/>
        <end position="109"/>
    </location>
</feature>
<dbReference type="PROSITE" id="PS50835">
    <property type="entry name" value="IG_LIKE"/>
    <property type="match status" value="1"/>
</dbReference>
<evidence type="ECO:0000313" key="18">
    <source>
        <dbReference type="Proteomes" id="UP000228934"/>
    </source>
</evidence>
<evidence type="ECO:0000256" key="9">
    <source>
        <dbReference type="ARBA" id="ARBA00023136"/>
    </source>
</evidence>
<dbReference type="PANTHER" id="PTHR47904:SF1">
    <property type="entry name" value="NATURAL CYTOTOXICITY TRIGGERING RECEPTOR 3"/>
    <property type="match status" value="1"/>
</dbReference>
<reference evidence="18" key="1">
    <citation type="journal article" date="2017" name="Nat. Commun.">
        <title>The North American bullfrog draft genome provides insight into hormonal regulation of long noncoding RNA.</title>
        <authorList>
            <person name="Hammond S.A."/>
            <person name="Warren R.L."/>
            <person name="Vandervalk B.P."/>
            <person name="Kucuk E."/>
            <person name="Khan H."/>
            <person name="Gibb E.A."/>
            <person name="Pandoh P."/>
            <person name="Kirk H."/>
            <person name="Zhao Y."/>
            <person name="Jones M."/>
            <person name="Mungall A.J."/>
            <person name="Coope R."/>
            <person name="Pleasance S."/>
            <person name="Moore R.A."/>
            <person name="Holt R.A."/>
            <person name="Round J.M."/>
            <person name="Ohora S."/>
            <person name="Walle B.V."/>
            <person name="Veldhoen N."/>
            <person name="Helbing C.C."/>
            <person name="Birol I."/>
        </authorList>
    </citation>
    <scope>NUCLEOTIDE SEQUENCE [LARGE SCALE GENOMIC DNA]</scope>
</reference>
<evidence type="ECO:0000256" key="11">
    <source>
        <dbReference type="ARBA" id="ARBA00023170"/>
    </source>
</evidence>
<evidence type="ECO:0000256" key="4">
    <source>
        <dbReference type="ARBA" id="ARBA00022475"/>
    </source>
</evidence>
<gene>
    <name evidence="17" type="ORF">AB205_0064740</name>
</gene>
<organism evidence="17 18">
    <name type="scientific">Aquarana catesbeiana</name>
    <name type="common">American bullfrog</name>
    <name type="synonym">Rana catesbeiana</name>
    <dbReference type="NCBI Taxonomy" id="8400"/>
    <lineage>
        <taxon>Eukaryota</taxon>
        <taxon>Metazoa</taxon>
        <taxon>Chordata</taxon>
        <taxon>Craniata</taxon>
        <taxon>Vertebrata</taxon>
        <taxon>Euteleostomi</taxon>
        <taxon>Amphibia</taxon>
        <taxon>Batrachia</taxon>
        <taxon>Anura</taxon>
        <taxon>Neobatrachia</taxon>
        <taxon>Ranoidea</taxon>
        <taxon>Ranidae</taxon>
        <taxon>Aquarana</taxon>
    </lineage>
</organism>
<keyword evidence="9 15" id="KW-0472">Membrane</keyword>
<sequence>PGFLSQTIHISQIPVIFAAKGSSVTIPCDYNISSEQEATIGSYKWYKHSKHYKMEISSSNSELTGRISRADTDQFINERSAAIVLHRVRSLDSGMYYCEVSFQIGSDISLRGDGTFLNVTGDSKKSHMICILLKAVGLVVILLTALFGYLYTKICE</sequence>
<evidence type="ECO:0000256" key="1">
    <source>
        <dbReference type="ARBA" id="ARBA00004251"/>
    </source>
</evidence>
<feature type="transmembrane region" description="Helical" evidence="15">
    <location>
        <begin position="131"/>
        <end position="151"/>
    </location>
</feature>
<dbReference type="GO" id="GO:0045954">
    <property type="term" value="P:positive regulation of natural killer cell mediated cytotoxicity"/>
    <property type="evidence" value="ECO:0007669"/>
    <property type="project" value="InterPro"/>
</dbReference>
<evidence type="ECO:0000256" key="8">
    <source>
        <dbReference type="ARBA" id="ARBA00022989"/>
    </source>
</evidence>
<keyword evidence="7" id="KW-0391">Immunity</keyword>
<evidence type="ECO:0000256" key="10">
    <source>
        <dbReference type="ARBA" id="ARBA00023157"/>
    </source>
</evidence>
<evidence type="ECO:0000256" key="12">
    <source>
        <dbReference type="ARBA" id="ARBA00023180"/>
    </source>
</evidence>
<keyword evidence="12" id="KW-0325">Glycoprotein</keyword>
<dbReference type="SUPFAM" id="SSF48726">
    <property type="entry name" value="Immunoglobulin"/>
    <property type="match status" value="1"/>
</dbReference>
<keyword evidence="13" id="KW-0393">Immunoglobulin domain</keyword>
<dbReference type="Gene3D" id="2.60.40.10">
    <property type="entry name" value="Immunoglobulins"/>
    <property type="match status" value="1"/>
</dbReference>
<accession>A0A2G9SDJ4</accession>
<dbReference type="SMART" id="SM00406">
    <property type="entry name" value="IGv"/>
    <property type="match status" value="1"/>
</dbReference>
<evidence type="ECO:0000313" key="17">
    <source>
        <dbReference type="EMBL" id="PIO38229.1"/>
    </source>
</evidence>
<keyword evidence="4" id="KW-1003">Cell membrane</keyword>
<dbReference type="PANTHER" id="PTHR47904">
    <property type="entry name" value="NATURAL CYTOTOXICITY TRIGGERING RECEPTOR 3"/>
    <property type="match status" value="1"/>
</dbReference>
<dbReference type="InterPro" id="IPR043226">
    <property type="entry name" value="NCR3"/>
</dbReference>
<protein>
    <recommendedName>
        <fullName evidence="3">Natural cytotoxicity triggering receptor 3</fullName>
    </recommendedName>
    <alternativeName>
        <fullName evidence="14">Natural killer cell p30-related protein</fullName>
    </alternativeName>
</protein>
<keyword evidence="10" id="KW-1015">Disulfide bond</keyword>
<dbReference type="Pfam" id="PF07686">
    <property type="entry name" value="V-set"/>
    <property type="match status" value="1"/>
</dbReference>
<dbReference type="InterPro" id="IPR013106">
    <property type="entry name" value="Ig_V-set"/>
</dbReference>
<dbReference type="GO" id="GO:0002429">
    <property type="term" value="P:immune response-activating cell surface receptor signaling pathway"/>
    <property type="evidence" value="ECO:0007669"/>
    <property type="project" value="InterPro"/>
</dbReference>
<evidence type="ECO:0000256" key="6">
    <source>
        <dbReference type="ARBA" id="ARBA00022729"/>
    </source>
</evidence>
<keyword evidence="8 15" id="KW-1133">Transmembrane helix</keyword>
<name>A0A2G9SDJ4_AQUCT</name>
<comment type="subcellular location">
    <subcellularLocation>
        <location evidence="1">Cell membrane</location>
        <topology evidence="1">Single-pass type I membrane protein</topology>
    </subcellularLocation>
</comment>
<evidence type="ECO:0000256" key="5">
    <source>
        <dbReference type="ARBA" id="ARBA00022692"/>
    </source>
</evidence>
<dbReference type="EMBL" id="KV924406">
    <property type="protein sequence ID" value="PIO38229.1"/>
    <property type="molecule type" value="Genomic_DNA"/>
</dbReference>
<evidence type="ECO:0000256" key="15">
    <source>
        <dbReference type="SAM" id="Phobius"/>
    </source>
</evidence>
<evidence type="ECO:0000259" key="16">
    <source>
        <dbReference type="PROSITE" id="PS50835"/>
    </source>
</evidence>
<dbReference type="SMART" id="SM00409">
    <property type="entry name" value="IG"/>
    <property type="match status" value="1"/>
</dbReference>
<dbReference type="GO" id="GO:0005886">
    <property type="term" value="C:plasma membrane"/>
    <property type="evidence" value="ECO:0007669"/>
    <property type="project" value="UniProtKB-SubCell"/>
</dbReference>
<evidence type="ECO:0000256" key="2">
    <source>
        <dbReference type="ARBA" id="ARBA00006531"/>
    </source>
</evidence>
<keyword evidence="5 15" id="KW-0812">Transmembrane</keyword>
<feature type="non-terminal residue" evidence="17">
    <location>
        <position position="1"/>
    </location>
</feature>
<keyword evidence="6" id="KW-0732">Signal</keyword>
<proteinExistence type="inferred from homology"/>
<evidence type="ECO:0000256" key="14">
    <source>
        <dbReference type="ARBA" id="ARBA00032296"/>
    </source>
</evidence>
<dbReference type="AlphaFoldDB" id="A0A2G9SDJ4"/>
<keyword evidence="18" id="KW-1185">Reference proteome</keyword>
<comment type="similarity">
    <text evidence="2">Belongs to the natural cytotoxicity receptor (NCR) family.</text>
</comment>
<dbReference type="InterPro" id="IPR007110">
    <property type="entry name" value="Ig-like_dom"/>
</dbReference>